<feature type="domain" description="Origin recognition complex subunit 3 N-terminal" evidence="1">
    <location>
        <begin position="3"/>
        <end position="268"/>
    </location>
</feature>
<dbReference type="GO" id="GO:0006270">
    <property type="term" value="P:DNA replication initiation"/>
    <property type="evidence" value="ECO:0007669"/>
    <property type="project" value="TreeGrafter"/>
</dbReference>
<dbReference type="InterPro" id="IPR045667">
    <property type="entry name" value="ORC3_N"/>
</dbReference>
<dbReference type="GO" id="GO:0005656">
    <property type="term" value="C:nuclear pre-replicative complex"/>
    <property type="evidence" value="ECO:0007669"/>
    <property type="project" value="TreeGrafter"/>
</dbReference>
<dbReference type="EMBL" id="CACRZD030000013">
    <property type="protein sequence ID" value="CAA6669523.1"/>
    <property type="molecule type" value="Genomic_DNA"/>
</dbReference>
<dbReference type="Proteomes" id="UP001189122">
    <property type="component" value="Unassembled WGS sequence"/>
</dbReference>
<proteinExistence type="predicted"/>
<dbReference type="Pfam" id="PF07034">
    <property type="entry name" value="ORC3_N"/>
    <property type="match status" value="1"/>
</dbReference>
<evidence type="ECO:0000313" key="2">
    <source>
        <dbReference type="EMBL" id="CAA2630280.1"/>
    </source>
</evidence>
<dbReference type="PANTHER" id="PTHR12748">
    <property type="entry name" value="ORIGIN RECOGNITION COMPLEX SUBUNIT 3"/>
    <property type="match status" value="1"/>
</dbReference>
<reference evidence="2 3" key="1">
    <citation type="submission" date="2019-12" db="EMBL/GenBank/DDBJ databases">
        <authorList>
            <person name="Scholz U."/>
            <person name="Mascher M."/>
            <person name="Fiebig A."/>
        </authorList>
    </citation>
    <scope>NUCLEOTIDE SEQUENCE</scope>
</reference>
<dbReference type="CDD" id="cd20704">
    <property type="entry name" value="Orc3"/>
    <property type="match status" value="1"/>
</dbReference>
<dbReference type="EMBL" id="LR743600">
    <property type="protein sequence ID" value="CAA2630280.1"/>
    <property type="molecule type" value="Genomic_DNA"/>
</dbReference>
<gene>
    <name evidence="2" type="ORF">SI7747_13015926</name>
</gene>
<evidence type="ECO:0000313" key="3">
    <source>
        <dbReference type="Proteomes" id="UP001189122"/>
    </source>
</evidence>
<accession>A0A7I8JJ13</accession>
<sequence length="568" mass="63635">MQSFNATWSKIECTIQGCLKQMNLSLFEEVRGWIYESFDKIKSTGLHSVSNTLCPYPLLTDGIYRQIFTALILTNLGEHLRSSGCHIANLSYSDFTVKHGIAGCFKSLLRQLVMVSLEAYDITALASWYCQKENNGKPVVLIIDSIEQCYGPVLAGFVSIIGEWVIKIPIILVFGVATTIDALRKQLPSEALQCLNCCKFTLPSPSERMNAIVGAIFAKPSLGFSVGHEVAVFLRNYFSRHDGTITSFIRALKIACTKHYSLEPLSFLSRIMYDEETEGTWSIMCESLPVSKLEYAFDLPSCRRDSLNRKSGSEIAQGLFDFRRLWKGWTCVLLCLFEIGRISKMQLLDIFCEAIGQTTSDVHSSNGSSLSSVTSQKLCHATIVLDFSLRNHSLKLDVISSDYRTSITYGAHHSLEISPASLSSLLESWAKHTKDIDEIHSKVRQLQSLLRSVDNDGASVRKEHIKIGRRPALEIFADVEDDGALKVNEKAAMLMKQIVEDMLKPIESIPFHEIFFFKHVGVLRSALTGDPRKMIQLDLLKSPSYLRCICCRTGDKALRPSMHDTSIL</sequence>
<dbReference type="PANTHER" id="PTHR12748:SF0">
    <property type="entry name" value="ORIGIN RECOGNITION COMPLEX SUBUNIT 3"/>
    <property type="match status" value="1"/>
</dbReference>
<organism evidence="2">
    <name type="scientific">Spirodela intermedia</name>
    <name type="common">Intermediate duckweed</name>
    <dbReference type="NCBI Taxonomy" id="51605"/>
    <lineage>
        <taxon>Eukaryota</taxon>
        <taxon>Viridiplantae</taxon>
        <taxon>Streptophyta</taxon>
        <taxon>Embryophyta</taxon>
        <taxon>Tracheophyta</taxon>
        <taxon>Spermatophyta</taxon>
        <taxon>Magnoliopsida</taxon>
        <taxon>Liliopsida</taxon>
        <taxon>Araceae</taxon>
        <taxon>Lemnoideae</taxon>
        <taxon>Spirodela</taxon>
    </lineage>
</organism>
<evidence type="ECO:0000259" key="1">
    <source>
        <dbReference type="Pfam" id="PF07034"/>
    </source>
</evidence>
<dbReference type="GO" id="GO:0031261">
    <property type="term" value="C:DNA replication preinitiation complex"/>
    <property type="evidence" value="ECO:0007669"/>
    <property type="project" value="TreeGrafter"/>
</dbReference>
<dbReference type="AlphaFoldDB" id="A0A7I8JJ13"/>
<dbReference type="GO" id="GO:0005664">
    <property type="term" value="C:nuclear origin of replication recognition complex"/>
    <property type="evidence" value="ECO:0007669"/>
    <property type="project" value="InterPro"/>
</dbReference>
<name>A0A7I8JJ13_SPIIN</name>
<dbReference type="GO" id="GO:0003688">
    <property type="term" value="F:DNA replication origin binding"/>
    <property type="evidence" value="ECO:0007669"/>
    <property type="project" value="TreeGrafter"/>
</dbReference>
<dbReference type="InterPro" id="IPR020795">
    <property type="entry name" value="ORC3"/>
</dbReference>
<keyword evidence="3" id="KW-1185">Reference proteome</keyword>
<protein>
    <recommendedName>
        <fullName evidence="1">Origin recognition complex subunit 3 N-terminal domain-containing protein</fullName>
    </recommendedName>
</protein>